<dbReference type="InterPro" id="IPR046960">
    <property type="entry name" value="PPR_At4g14850-like_plant"/>
</dbReference>
<feature type="repeat" description="PPR" evidence="3">
    <location>
        <begin position="388"/>
        <end position="422"/>
    </location>
</feature>
<evidence type="ECO:0000259" key="4">
    <source>
        <dbReference type="Pfam" id="PF14432"/>
    </source>
</evidence>
<protein>
    <recommendedName>
        <fullName evidence="4">DYW domain-containing protein</fullName>
    </recommendedName>
</protein>
<dbReference type="AlphaFoldDB" id="A0A0D9WMQ0"/>
<dbReference type="SUPFAM" id="SSF48452">
    <property type="entry name" value="TPR-like"/>
    <property type="match status" value="1"/>
</dbReference>
<dbReference type="FunFam" id="1.25.40.10:FF:000090">
    <property type="entry name" value="Pentatricopeptide repeat-containing protein, chloroplastic"/>
    <property type="match status" value="1"/>
</dbReference>
<dbReference type="GO" id="GO:0008270">
    <property type="term" value="F:zinc ion binding"/>
    <property type="evidence" value="ECO:0007669"/>
    <property type="project" value="InterPro"/>
</dbReference>
<dbReference type="Pfam" id="PF14432">
    <property type="entry name" value="DYW_deaminase"/>
    <property type="match status" value="1"/>
</dbReference>
<dbReference type="Pfam" id="PF20431">
    <property type="entry name" value="E_motif"/>
    <property type="match status" value="1"/>
</dbReference>
<organism evidence="5 6">
    <name type="scientific">Leersia perrieri</name>
    <dbReference type="NCBI Taxonomy" id="77586"/>
    <lineage>
        <taxon>Eukaryota</taxon>
        <taxon>Viridiplantae</taxon>
        <taxon>Streptophyta</taxon>
        <taxon>Embryophyta</taxon>
        <taxon>Tracheophyta</taxon>
        <taxon>Spermatophyta</taxon>
        <taxon>Magnoliopsida</taxon>
        <taxon>Liliopsida</taxon>
        <taxon>Poales</taxon>
        <taxon>Poaceae</taxon>
        <taxon>BOP clade</taxon>
        <taxon>Oryzoideae</taxon>
        <taxon>Oryzeae</taxon>
        <taxon>Oryzinae</taxon>
        <taxon>Leersia</taxon>
    </lineage>
</organism>
<dbReference type="Pfam" id="PF13041">
    <property type="entry name" value="PPR_2"/>
    <property type="match status" value="3"/>
</dbReference>
<feature type="repeat" description="PPR" evidence="3">
    <location>
        <begin position="489"/>
        <end position="523"/>
    </location>
</feature>
<dbReference type="GO" id="GO:0009451">
    <property type="term" value="P:RNA modification"/>
    <property type="evidence" value="ECO:0007669"/>
    <property type="project" value="InterPro"/>
</dbReference>
<dbReference type="PANTHER" id="PTHR47926:SF452">
    <property type="entry name" value="PENTATRICOPEPTIDE REPEAT-CONTAINING PROTEIN"/>
    <property type="match status" value="1"/>
</dbReference>
<evidence type="ECO:0000313" key="6">
    <source>
        <dbReference type="Proteomes" id="UP000032180"/>
    </source>
</evidence>
<dbReference type="FunFam" id="1.25.40.10:FF:000463">
    <property type="entry name" value="Pentatricopeptide repeat-containing protein"/>
    <property type="match status" value="1"/>
</dbReference>
<proteinExistence type="predicted"/>
<sequence length="797" mass="86466">MPPPPLRRRLPPSAAALAADAATLRRAYLRLISLSSTPRHLDQILAVSLASGHYPLDAAPATSLLLRYASLRAAPPRHLLALFRAFPRPDRFLRNALLRSLPSLRPGLLFPCPDSFAFAFSATSLAASCSRSGVAFSSADSAARALHALVVAAGYAADTFVASALAKLYFVVSRGDHARKVFDMVPAPDTVLWNTLLAGISGLEALEGFKRMVSAGSVQPDETTLASVLPSAAEVGDVTMGRCVHAFAEKCGLAEHEHVLTGLISLYAKCGDVESAQRLFGTMAKPDLVAYNALISGYSVNGMVDSSVDLFTELMASGLKPNSSTLVALIPVYSPFGHELLARCLHGFVLKSGFTANSPVSTAITTLYCRLNDMDSARNAFDAMPEKTMEAWNAMISGYAQNGLTEMAVALFEQMLVLNVQPNPITISSTLSACAQLGALSLGKWVHRIITEEDLEPNVYVMTALIDMYAKCGSISEARRIFDSMDNKNVVSWNAMIAGYGLHGQGSEALKLYKDMLDAHLLPTSSTFLSVLYACSHGGLVEEGRKAFRSMIDDYGIVPGVEHCTCMVDLLGRAGQLKEAFGLISEFPKNAVGPGVWGALLGACMVHKDSDLAKLASQKLFELDPENSGYYVLLSNLHTSKRQYSEAAVVRQEAKSKKLVKTPGYTLIEIGHKPHVFMAGDRAHPQSEAIYSYLEKLTAKMIEAGYRPETEAALYDVEEEEKEHMVKVHSEKLAISFGLLSTEPGTEIRIIKNLRVCLDCHNATKFISKVTQRLIVVRDASRFHHFRDGVCSCGDYW</sequence>
<dbReference type="Proteomes" id="UP000032180">
    <property type="component" value="Chromosome 6"/>
</dbReference>
<dbReference type="Pfam" id="PF20430">
    <property type="entry name" value="Eplus_motif"/>
    <property type="match status" value="1"/>
</dbReference>
<name>A0A0D9WMQ0_9ORYZ</name>
<accession>A0A0D9WMQ0</accession>
<dbReference type="NCBIfam" id="TIGR00756">
    <property type="entry name" value="PPR"/>
    <property type="match status" value="4"/>
</dbReference>
<dbReference type="Pfam" id="PF01535">
    <property type="entry name" value="PPR"/>
    <property type="match status" value="2"/>
</dbReference>
<dbReference type="InterPro" id="IPR032867">
    <property type="entry name" value="DYW_dom"/>
</dbReference>
<dbReference type="HOGENOM" id="CLU_002706_15_1_1"/>
<evidence type="ECO:0000256" key="3">
    <source>
        <dbReference type="PROSITE-ProRule" id="PRU00708"/>
    </source>
</evidence>
<dbReference type="Gramene" id="LPERR06G05170.1">
    <property type="protein sequence ID" value="LPERR06G05170.1"/>
    <property type="gene ID" value="LPERR06G05170"/>
</dbReference>
<feature type="repeat" description="PPR" evidence="3">
    <location>
        <begin position="287"/>
        <end position="321"/>
    </location>
</feature>
<keyword evidence="1" id="KW-0677">Repeat</keyword>
<reference evidence="5" key="3">
    <citation type="submission" date="2015-04" db="UniProtKB">
        <authorList>
            <consortium name="EnsemblPlants"/>
        </authorList>
    </citation>
    <scope>IDENTIFICATION</scope>
</reference>
<reference evidence="5 6" key="1">
    <citation type="submission" date="2012-08" db="EMBL/GenBank/DDBJ databases">
        <title>Oryza genome evolution.</title>
        <authorList>
            <person name="Wing R.A."/>
        </authorList>
    </citation>
    <scope>NUCLEOTIDE SEQUENCE</scope>
</reference>
<evidence type="ECO:0000313" key="5">
    <source>
        <dbReference type="EnsemblPlants" id="LPERR06G05170.1"/>
    </source>
</evidence>
<dbReference type="PROSITE" id="PS51375">
    <property type="entry name" value="PPR"/>
    <property type="match status" value="4"/>
</dbReference>
<dbReference type="InterPro" id="IPR046849">
    <property type="entry name" value="E2_motif"/>
</dbReference>
<dbReference type="Gene3D" id="1.25.40.10">
    <property type="entry name" value="Tetratricopeptide repeat domain"/>
    <property type="match status" value="5"/>
</dbReference>
<dbReference type="eggNOG" id="KOG4197">
    <property type="taxonomic scope" value="Eukaryota"/>
</dbReference>
<dbReference type="InterPro" id="IPR046848">
    <property type="entry name" value="E_motif"/>
</dbReference>
<dbReference type="GO" id="GO:0003723">
    <property type="term" value="F:RNA binding"/>
    <property type="evidence" value="ECO:0007669"/>
    <property type="project" value="InterPro"/>
</dbReference>
<dbReference type="PANTHER" id="PTHR47926">
    <property type="entry name" value="PENTATRICOPEPTIDE REPEAT-CONTAINING PROTEIN"/>
    <property type="match status" value="1"/>
</dbReference>
<reference evidence="6" key="2">
    <citation type="submission" date="2013-12" db="EMBL/GenBank/DDBJ databases">
        <authorList>
            <person name="Yu Y."/>
            <person name="Lee S."/>
            <person name="de Baynast K."/>
            <person name="Wissotski M."/>
            <person name="Liu L."/>
            <person name="Talag J."/>
            <person name="Goicoechea J."/>
            <person name="Angelova A."/>
            <person name="Jetty R."/>
            <person name="Kudrna D."/>
            <person name="Golser W."/>
            <person name="Rivera L."/>
            <person name="Zhang J."/>
            <person name="Wing R."/>
        </authorList>
    </citation>
    <scope>NUCLEOTIDE SEQUENCE</scope>
</reference>
<keyword evidence="2" id="KW-0809">Transit peptide</keyword>
<keyword evidence="6" id="KW-1185">Reference proteome</keyword>
<dbReference type="FunFam" id="1.25.40.10:FF:000364">
    <property type="entry name" value="Pentatricopeptide repeat (PPR-like) superfamily protein"/>
    <property type="match status" value="1"/>
</dbReference>
<evidence type="ECO:0000256" key="1">
    <source>
        <dbReference type="ARBA" id="ARBA00022737"/>
    </source>
</evidence>
<dbReference type="EnsemblPlants" id="LPERR06G05170.1">
    <property type="protein sequence ID" value="LPERR06G05170.1"/>
    <property type="gene ID" value="LPERR06G05170"/>
</dbReference>
<dbReference type="InterPro" id="IPR002885">
    <property type="entry name" value="PPR_rpt"/>
</dbReference>
<feature type="repeat" description="PPR" evidence="3">
    <location>
        <begin position="458"/>
        <end position="488"/>
    </location>
</feature>
<feature type="domain" description="DYW" evidence="4">
    <location>
        <begin position="705"/>
        <end position="797"/>
    </location>
</feature>
<dbReference type="STRING" id="77586.A0A0D9WMQ0"/>
<evidence type="ECO:0000256" key="2">
    <source>
        <dbReference type="ARBA" id="ARBA00022946"/>
    </source>
</evidence>
<dbReference type="InterPro" id="IPR011990">
    <property type="entry name" value="TPR-like_helical_dom_sf"/>
</dbReference>